<dbReference type="RefSeq" id="WP_260255146.1">
    <property type="nucleotide sequence ID" value="NZ_DAMBVG010000001.1"/>
</dbReference>
<protein>
    <submittedName>
        <fullName evidence="1">Uncharacterized protein</fullName>
    </submittedName>
</protein>
<sequence>MAEPEELHNIIAIFDSSEAQYITRYNIFVDGDAATSQMKNFCG</sequence>
<evidence type="ECO:0000313" key="2">
    <source>
        <dbReference type="Proteomes" id="UP000198555"/>
    </source>
</evidence>
<dbReference type="Proteomes" id="UP000198555">
    <property type="component" value="Unassembled WGS sequence"/>
</dbReference>
<evidence type="ECO:0000313" key="1">
    <source>
        <dbReference type="EMBL" id="SEH38294.1"/>
    </source>
</evidence>
<name>A0A1H6HVY6_9FLAO</name>
<accession>A0A1H6HVY6</accession>
<proteinExistence type="predicted"/>
<dbReference type="EMBL" id="FNWX01000002">
    <property type="protein sequence ID" value="SEH38294.1"/>
    <property type="molecule type" value="Genomic_DNA"/>
</dbReference>
<reference evidence="2" key="1">
    <citation type="submission" date="2016-10" db="EMBL/GenBank/DDBJ databases">
        <authorList>
            <person name="Varghese N."/>
            <person name="Submissions S."/>
        </authorList>
    </citation>
    <scope>NUCLEOTIDE SEQUENCE [LARGE SCALE GENOMIC DNA]</scope>
    <source>
        <strain evidence="2">DSM 19326</strain>
    </source>
</reference>
<dbReference type="AlphaFoldDB" id="A0A1H6HVY6"/>
<keyword evidence="2" id="KW-1185">Reference proteome</keyword>
<gene>
    <name evidence="1" type="ORF">SAMN05421793_10228</name>
</gene>
<organism evidence="1 2">
    <name type="scientific">Epilithonimonas hominis</name>
    <dbReference type="NCBI Taxonomy" id="420404"/>
    <lineage>
        <taxon>Bacteria</taxon>
        <taxon>Pseudomonadati</taxon>
        <taxon>Bacteroidota</taxon>
        <taxon>Flavobacteriia</taxon>
        <taxon>Flavobacteriales</taxon>
        <taxon>Weeksellaceae</taxon>
        <taxon>Chryseobacterium group</taxon>
        <taxon>Epilithonimonas</taxon>
    </lineage>
</organism>